<accession>A0AAV1XPQ0</accession>
<dbReference type="EMBL" id="CAXHTB010000017">
    <property type="protein sequence ID" value="CAL0323629.1"/>
    <property type="molecule type" value="Genomic_DNA"/>
</dbReference>
<reference evidence="2 3" key="1">
    <citation type="submission" date="2024-03" db="EMBL/GenBank/DDBJ databases">
        <authorList>
            <person name="Martinez-Hernandez J."/>
        </authorList>
    </citation>
    <scope>NUCLEOTIDE SEQUENCE [LARGE SCALE GENOMIC DNA]</scope>
</reference>
<evidence type="ECO:0000313" key="3">
    <source>
        <dbReference type="Proteomes" id="UP001497480"/>
    </source>
</evidence>
<sequence>MAAAFYPETSSYGQTFFKEPVGRASDGRHIMDFIAKHLGLPYSSAYTYQIPN</sequence>
<name>A0AAV1XPQ0_LUPLU</name>
<gene>
    <name evidence="2" type="ORF">LLUT_LOCUS24689</name>
</gene>
<dbReference type="Proteomes" id="UP001497480">
    <property type="component" value="Unassembled WGS sequence"/>
</dbReference>
<keyword evidence="3" id="KW-1185">Reference proteome</keyword>
<dbReference type="PANTHER" id="PTHR22835">
    <property type="entry name" value="ZINC FINGER FYVE DOMAIN CONTAINING PROTEIN"/>
    <property type="match status" value="1"/>
</dbReference>
<proteinExistence type="inferred from homology"/>
<protein>
    <submittedName>
        <fullName evidence="2">Uncharacterized protein</fullName>
    </submittedName>
</protein>
<evidence type="ECO:0000313" key="2">
    <source>
        <dbReference type="EMBL" id="CAL0323629.1"/>
    </source>
</evidence>
<evidence type="ECO:0000256" key="1">
    <source>
        <dbReference type="ARBA" id="ARBA00008668"/>
    </source>
</evidence>
<dbReference type="AlphaFoldDB" id="A0AAV1XPQ0"/>
<comment type="caution">
    <text evidence="2">The sequence shown here is derived from an EMBL/GenBank/DDBJ whole genome shotgun (WGS) entry which is preliminary data.</text>
</comment>
<dbReference type="PANTHER" id="PTHR22835:SF546">
    <property type="entry name" value="GDSL-LIKE LIPASE_ACYLHYDROLASE"/>
    <property type="match status" value="1"/>
</dbReference>
<comment type="similarity">
    <text evidence="1">Belongs to the 'GDSL' lipolytic enzyme family.</text>
</comment>
<organism evidence="2 3">
    <name type="scientific">Lupinus luteus</name>
    <name type="common">European yellow lupine</name>
    <dbReference type="NCBI Taxonomy" id="3873"/>
    <lineage>
        <taxon>Eukaryota</taxon>
        <taxon>Viridiplantae</taxon>
        <taxon>Streptophyta</taxon>
        <taxon>Embryophyta</taxon>
        <taxon>Tracheophyta</taxon>
        <taxon>Spermatophyta</taxon>
        <taxon>Magnoliopsida</taxon>
        <taxon>eudicotyledons</taxon>
        <taxon>Gunneridae</taxon>
        <taxon>Pentapetalae</taxon>
        <taxon>rosids</taxon>
        <taxon>fabids</taxon>
        <taxon>Fabales</taxon>
        <taxon>Fabaceae</taxon>
        <taxon>Papilionoideae</taxon>
        <taxon>50 kb inversion clade</taxon>
        <taxon>genistoids sensu lato</taxon>
        <taxon>core genistoids</taxon>
        <taxon>Genisteae</taxon>
        <taxon>Lupinus</taxon>
    </lineage>
</organism>